<proteinExistence type="predicted"/>
<organism evidence="2 3">
    <name type="scientific">Sphingomonas yantingensis</name>
    <dbReference type="NCBI Taxonomy" id="1241761"/>
    <lineage>
        <taxon>Bacteria</taxon>
        <taxon>Pseudomonadati</taxon>
        <taxon>Pseudomonadota</taxon>
        <taxon>Alphaproteobacteria</taxon>
        <taxon>Sphingomonadales</taxon>
        <taxon>Sphingomonadaceae</taxon>
        <taxon>Sphingomonas</taxon>
    </lineage>
</organism>
<accession>A0A7W9AN27</accession>
<dbReference type="AlphaFoldDB" id="A0A7W9AN27"/>
<dbReference type="RefSeq" id="WP_184024201.1">
    <property type="nucleotide sequence ID" value="NZ_JACIJJ010000001.1"/>
</dbReference>
<feature type="compositionally biased region" description="Basic and acidic residues" evidence="1">
    <location>
        <begin position="1"/>
        <end position="13"/>
    </location>
</feature>
<protein>
    <recommendedName>
        <fullName evidence="4">Anti-sigma factor NepR domain-containing protein</fullName>
    </recommendedName>
</protein>
<sequence>MTRQPPFERDAAKRVQVSRPCASDRLTGALRGAYGRDTGLPDDMIGLLQELDRKTARH</sequence>
<keyword evidence="3" id="KW-1185">Reference proteome</keyword>
<evidence type="ECO:0000313" key="2">
    <source>
        <dbReference type="EMBL" id="MBB5697311.1"/>
    </source>
</evidence>
<feature type="region of interest" description="Disordered" evidence="1">
    <location>
        <begin position="1"/>
        <end position="20"/>
    </location>
</feature>
<evidence type="ECO:0000313" key="3">
    <source>
        <dbReference type="Proteomes" id="UP000557739"/>
    </source>
</evidence>
<name>A0A7W9AN27_9SPHN</name>
<evidence type="ECO:0000256" key="1">
    <source>
        <dbReference type="SAM" id="MobiDB-lite"/>
    </source>
</evidence>
<evidence type="ECO:0008006" key="4">
    <source>
        <dbReference type="Google" id="ProtNLM"/>
    </source>
</evidence>
<reference evidence="2 3" key="1">
    <citation type="submission" date="2020-08" db="EMBL/GenBank/DDBJ databases">
        <title>Genomic Encyclopedia of Type Strains, Phase IV (KMG-IV): sequencing the most valuable type-strain genomes for metagenomic binning, comparative biology and taxonomic classification.</title>
        <authorList>
            <person name="Goeker M."/>
        </authorList>
    </citation>
    <scope>NUCLEOTIDE SEQUENCE [LARGE SCALE GENOMIC DNA]</scope>
    <source>
        <strain evidence="2 3">DSM 27244</strain>
    </source>
</reference>
<dbReference type="EMBL" id="JACIJJ010000001">
    <property type="protein sequence ID" value="MBB5697311.1"/>
    <property type="molecule type" value="Genomic_DNA"/>
</dbReference>
<gene>
    <name evidence="2" type="ORF">FHR19_000636</name>
</gene>
<dbReference type="Proteomes" id="UP000557739">
    <property type="component" value="Unassembled WGS sequence"/>
</dbReference>
<comment type="caution">
    <text evidence="2">The sequence shown here is derived from an EMBL/GenBank/DDBJ whole genome shotgun (WGS) entry which is preliminary data.</text>
</comment>